<reference evidence="3" key="1">
    <citation type="submission" date="2023-06" db="EMBL/GenBank/DDBJ databases">
        <authorList>
            <person name="Delattre M."/>
        </authorList>
    </citation>
    <scope>NUCLEOTIDE SEQUENCE</scope>
    <source>
        <strain evidence="3">AF72</strain>
    </source>
</reference>
<comment type="caution">
    <text evidence="3">The sequence shown here is derived from an EMBL/GenBank/DDBJ whole genome shotgun (WGS) entry which is preliminary data.</text>
</comment>
<evidence type="ECO:0000256" key="1">
    <source>
        <dbReference type="SAM" id="SignalP"/>
    </source>
</evidence>
<dbReference type="Proteomes" id="UP001177023">
    <property type="component" value="Unassembled WGS sequence"/>
</dbReference>
<keyword evidence="4" id="KW-1185">Reference proteome</keyword>
<feature type="chain" id="PRO_5041208481" description="EB domain-containing protein" evidence="1">
    <location>
        <begin position="20"/>
        <end position="176"/>
    </location>
</feature>
<organism evidence="3 4">
    <name type="scientific">Mesorhabditis spiculigera</name>
    <dbReference type="NCBI Taxonomy" id="96644"/>
    <lineage>
        <taxon>Eukaryota</taxon>
        <taxon>Metazoa</taxon>
        <taxon>Ecdysozoa</taxon>
        <taxon>Nematoda</taxon>
        <taxon>Chromadorea</taxon>
        <taxon>Rhabditida</taxon>
        <taxon>Rhabditina</taxon>
        <taxon>Rhabditomorpha</taxon>
        <taxon>Rhabditoidea</taxon>
        <taxon>Rhabditidae</taxon>
        <taxon>Mesorhabditinae</taxon>
        <taxon>Mesorhabditis</taxon>
    </lineage>
</organism>
<sequence length="176" mass="19084">MRLLALFACFEVYFVVTEAARPGQSCSSVIHCEGDSVCIEGYCLCVEGMKKLQELCVEPIVLELADRNALTPTTTAKANLFTLESRVADAYKAKAKASTPKPFKPIYNSHNGRPNIGLAGGKCGIGGLCRALTTCQRDVCVCYRGFRAAFGECVRDKFASPTESTTAAESRFRTSF</sequence>
<dbReference type="AlphaFoldDB" id="A0AA36FUG9"/>
<evidence type="ECO:0000313" key="3">
    <source>
        <dbReference type="EMBL" id="CAJ0567398.1"/>
    </source>
</evidence>
<dbReference type="InterPro" id="IPR006149">
    <property type="entry name" value="EB_dom"/>
</dbReference>
<accession>A0AA36FUG9</accession>
<evidence type="ECO:0000313" key="4">
    <source>
        <dbReference type="Proteomes" id="UP001177023"/>
    </source>
</evidence>
<evidence type="ECO:0000259" key="2">
    <source>
        <dbReference type="Pfam" id="PF01683"/>
    </source>
</evidence>
<dbReference type="EMBL" id="CATQJA010001488">
    <property type="protein sequence ID" value="CAJ0567398.1"/>
    <property type="molecule type" value="Genomic_DNA"/>
</dbReference>
<name>A0AA36FUG9_9BILA</name>
<feature type="non-terminal residue" evidence="3">
    <location>
        <position position="176"/>
    </location>
</feature>
<protein>
    <recommendedName>
        <fullName evidence="2">EB domain-containing protein</fullName>
    </recommendedName>
</protein>
<proteinExistence type="predicted"/>
<feature type="domain" description="EB" evidence="2">
    <location>
        <begin position="19"/>
        <end position="56"/>
    </location>
</feature>
<gene>
    <name evidence="3" type="ORF">MSPICULIGERA_LOCUS5951</name>
</gene>
<dbReference type="Pfam" id="PF01683">
    <property type="entry name" value="EB"/>
    <property type="match status" value="1"/>
</dbReference>
<feature type="signal peptide" evidence="1">
    <location>
        <begin position="1"/>
        <end position="19"/>
    </location>
</feature>
<keyword evidence="1" id="KW-0732">Signal</keyword>